<evidence type="ECO:0000313" key="6">
    <source>
        <dbReference type="EMBL" id="KAG5191263.1"/>
    </source>
</evidence>
<dbReference type="InterPro" id="IPR014013">
    <property type="entry name" value="Helic_SF1/SF2_ATP-bd_DinG/Rad3"/>
</dbReference>
<feature type="region of interest" description="Disordered" evidence="4">
    <location>
        <begin position="451"/>
        <end position="491"/>
    </location>
</feature>
<protein>
    <recommendedName>
        <fullName evidence="5">Helicase ATP-binding domain-containing protein</fullName>
    </recommendedName>
</protein>
<dbReference type="Proteomes" id="UP000664859">
    <property type="component" value="Unassembled WGS sequence"/>
</dbReference>
<dbReference type="Gene3D" id="3.40.50.300">
    <property type="entry name" value="P-loop containing nucleotide triphosphate hydrolases"/>
    <property type="match status" value="1"/>
</dbReference>
<dbReference type="EMBL" id="JAFCMP010000021">
    <property type="protein sequence ID" value="KAG5191263.1"/>
    <property type="molecule type" value="Genomic_DNA"/>
</dbReference>
<keyword evidence="7" id="KW-1185">Reference proteome</keyword>
<feature type="domain" description="Helicase ATP-binding" evidence="5">
    <location>
        <begin position="336"/>
        <end position="609"/>
    </location>
</feature>
<evidence type="ECO:0000256" key="2">
    <source>
        <dbReference type="ARBA" id="ARBA00022801"/>
    </source>
</evidence>
<keyword evidence="1" id="KW-0547">Nucleotide-binding</keyword>
<dbReference type="AlphaFoldDB" id="A0A835ZDV4"/>
<dbReference type="InterPro" id="IPR027417">
    <property type="entry name" value="P-loop_NTPase"/>
</dbReference>
<reference evidence="6" key="1">
    <citation type="submission" date="2021-02" db="EMBL/GenBank/DDBJ databases">
        <title>First Annotated Genome of the Yellow-green Alga Tribonema minus.</title>
        <authorList>
            <person name="Mahan K.M."/>
        </authorList>
    </citation>
    <scope>NUCLEOTIDE SEQUENCE</scope>
    <source>
        <strain evidence="6">UTEX B ZZ1240</strain>
    </source>
</reference>
<comment type="caution">
    <text evidence="6">The sequence shown here is derived from an EMBL/GenBank/DDBJ whole genome shotgun (WGS) entry which is preliminary data.</text>
</comment>
<dbReference type="SMART" id="SM00487">
    <property type="entry name" value="DEXDc"/>
    <property type="match status" value="1"/>
</dbReference>
<evidence type="ECO:0000259" key="5">
    <source>
        <dbReference type="PROSITE" id="PS51193"/>
    </source>
</evidence>
<proteinExistence type="predicted"/>
<evidence type="ECO:0000256" key="3">
    <source>
        <dbReference type="ARBA" id="ARBA00022840"/>
    </source>
</evidence>
<dbReference type="GO" id="GO:0016787">
    <property type="term" value="F:hydrolase activity"/>
    <property type="evidence" value="ECO:0007669"/>
    <property type="project" value="UniProtKB-KW"/>
</dbReference>
<evidence type="ECO:0000313" key="7">
    <source>
        <dbReference type="Proteomes" id="UP000664859"/>
    </source>
</evidence>
<organism evidence="6 7">
    <name type="scientific">Tribonema minus</name>
    <dbReference type="NCBI Taxonomy" id="303371"/>
    <lineage>
        <taxon>Eukaryota</taxon>
        <taxon>Sar</taxon>
        <taxon>Stramenopiles</taxon>
        <taxon>Ochrophyta</taxon>
        <taxon>PX clade</taxon>
        <taxon>Xanthophyceae</taxon>
        <taxon>Tribonematales</taxon>
        <taxon>Tribonemataceae</taxon>
        <taxon>Tribonema</taxon>
    </lineage>
</organism>
<keyword evidence="3" id="KW-0067">ATP-binding</keyword>
<accession>A0A835ZDV4</accession>
<dbReference type="GO" id="GO:0005524">
    <property type="term" value="F:ATP binding"/>
    <property type="evidence" value="ECO:0007669"/>
    <property type="project" value="UniProtKB-KW"/>
</dbReference>
<sequence>MSARLATFDDSSQRKLEAIYLTWKTELEKRELEVDRAGLQLVNDKWHAVVEREMARVESSRNQILQSLSKKARDDLKARERELERNAEAELQHDVRYTSLKAGVESDKKRIQRGKKAIQAMNSRTWSELGHDWIHAVKKVFKRKVTDKPLKELADEHKLLQQSILTLEIGLQQKEEHVANLKQLTLDAAHSIFMKERLDAANATSLKLTQEVVTALNELSDLLKKSDSAIKSARASIHSHISAMNDNLADLAASVAAHADSVHTLMAQFESMNVESTYKQGSVEFMVMVTSTLQTLPRMQKPTVLESRCGLAKKSDYRKMNYDSGSDAYDAAYGSDEEDQANAGKSYPFQPEAYQQAVAHMAEPSWNMNLLLYWGPGSGKTCAILLGLQRAAQYYLRHPPHDKDGAPVEAGALILMQNTAGLEEYFGEINKFCIDKDEMKGLRVREVKRPKFSEDDDDDAPPSRTKVSSRKGRGTSTHAKSTSSSPYKNSHERCFLSKDKRVVLRVIVHKMSSPLLVAAEWRKGPIHKHQKTPAGSPRWEIPRVGCVIVDEAHNLFDTSQMKTSQHSNHAVKFIDQMLARPDIRRLLSTGTPVADSNGFSKLMTLLDFLRHPASPGADVLANAPACAQPSDSIAKGTGKMTDLDELEESSKASKIADRTAINEQLRKYAIERAVRKKWFYQLPDDDYAWMPCAEHTFKQMLYGYVSYVNMEADTTAFPQFGVQWGGSKFAKGMTYTNFRAAGFEAADSFPTASATDTPKKGARKGATIAVRKTKMATRFEFQDFEPTGKGPSMLVVDVPTHQPNLKAEESRVTVQGQIGKHITQIKDVPFKWFALRQALLMNPEVKHFVFLEKQTDDLLKKFCAWLEKSNRDDPAVAATDPMHNTQLFSLPRGYNDKWSDGQAPTSATMLNQVVRRVARRCSMSNIEPIDRWLVTIVIYHTSESQKEAACEPDCINDEGIVAGLLEYELWDEILYQLLSKSKRYTARPIPPEAAPDLIRKFPTTNKRHGADHQAVKKLEKKAKTYMHRVEADVMMHDSLEKEIKALQAIRNDVTFNLNDLQSASLRIDTAGRAAQQLVERNARYT</sequence>
<dbReference type="InterPro" id="IPR014001">
    <property type="entry name" value="Helicase_ATP-bd"/>
</dbReference>
<keyword evidence="2" id="KW-0378">Hydrolase</keyword>
<name>A0A835ZDV4_9STRA</name>
<dbReference type="SUPFAM" id="SSF52540">
    <property type="entry name" value="P-loop containing nucleoside triphosphate hydrolases"/>
    <property type="match status" value="1"/>
</dbReference>
<evidence type="ECO:0000256" key="4">
    <source>
        <dbReference type="SAM" id="MobiDB-lite"/>
    </source>
</evidence>
<evidence type="ECO:0000256" key="1">
    <source>
        <dbReference type="ARBA" id="ARBA00022741"/>
    </source>
</evidence>
<feature type="compositionally biased region" description="Polar residues" evidence="4">
    <location>
        <begin position="474"/>
        <end position="488"/>
    </location>
</feature>
<gene>
    <name evidence="6" type="ORF">JKP88DRAFT_251594</name>
</gene>
<dbReference type="PROSITE" id="PS51193">
    <property type="entry name" value="HELICASE_ATP_BIND_2"/>
    <property type="match status" value="1"/>
</dbReference>